<dbReference type="InterPro" id="IPR036388">
    <property type="entry name" value="WH-like_DNA-bd_sf"/>
</dbReference>
<dbReference type="PANTHER" id="PTHR33164">
    <property type="entry name" value="TRANSCRIPTIONAL REGULATOR, MARR FAMILY"/>
    <property type="match status" value="1"/>
</dbReference>
<dbReference type="PROSITE" id="PS50995">
    <property type="entry name" value="HTH_MARR_2"/>
    <property type="match status" value="1"/>
</dbReference>
<gene>
    <name evidence="2" type="ORF">GN330_14090</name>
</gene>
<dbReference type="InterPro" id="IPR036390">
    <property type="entry name" value="WH_DNA-bd_sf"/>
</dbReference>
<dbReference type="InterPro" id="IPR039422">
    <property type="entry name" value="MarR/SlyA-like"/>
</dbReference>
<proteinExistence type="predicted"/>
<comment type="caution">
    <text evidence="2">The sequence shown here is derived from an EMBL/GenBank/DDBJ whole genome shotgun (WGS) entry which is preliminary data.</text>
</comment>
<reference evidence="2 3" key="1">
    <citation type="submission" date="2019-12" db="EMBL/GenBank/DDBJ databases">
        <title>Nitratireductor arenosus sp. nov., Isolated from sea sand, Jeju island, South Korea.</title>
        <authorList>
            <person name="Kim W."/>
        </authorList>
    </citation>
    <scope>NUCLEOTIDE SEQUENCE [LARGE SCALE GENOMIC DNA]</scope>
    <source>
        <strain evidence="2 3">CAU 1489</strain>
    </source>
</reference>
<feature type="domain" description="HTH marR-type" evidence="1">
    <location>
        <begin position="20"/>
        <end position="149"/>
    </location>
</feature>
<dbReference type="GO" id="GO:0006950">
    <property type="term" value="P:response to stress"/>
    <property type="evidence" value="ECO:0007669"/>
    <property type="project" value="TreeGrafter"/>
</dbReference>
<sequence>MNDRAATTERGEEDNFLDMPGHLLRRCHQIGVAVFLDECSAVDLTPLQFGLLAALDRFGAMDQASLGRVAALDRTTIVVVLGKLAQRDLVTRTPSRKDRRSKIVAITGAGRDLLARALPLARQAQERMVEPLSSSERTQLIGLLAKMADGNNRLSRAPHSLPRV</sequence>
<evidence type="ECO:0000259" key="1">
    <source>
        <dbReference type="PROSITE" id="PS50995"/>
    </source>
</evidence>
<evidence type="ECO:0000313" key="3">
    <source>
        <dbReference type="Proteomes" id="UP000463224"/>
    </source>
</evidence>
<dbReference type="PRINTS" id="PR00598">
    <property type="entry name" value="HTHMARR"/>
</dbReference>
<dbReference type="Pfam" id="PF12802">
    <property type="entry name" value="MarR_2"/>
    <property type="match status" value="1"/>
</dbReference>
<dbReference type="SUPFAM" id="SSF46785">
    <property type="entry name" value="Winged helix' DNA-binding domain"/>
    <property type="match status" value="1"/>
</dbReference>
<protein>
    <submittedName>
        <fullName evidence="2">MarR family transcriptional regulator</fullName>
    </submittedName>
</protein>
<dbReference type="InterPro" id="IPR000835">
    <property type="entry name" value="HTH_MarR-typ"/>
</dbReference>
<keyword evidence="3" id="KW-1185">Reference proteome</keyword>
<dbReference type="SMART" id="SM00347">
    <property type="entry name" value="HTH_MARR"/>
    <property type="match status" value="1"/>
</dbReference>
<organism evidence="2 3">
    <name type="scientific">Nitratireductor arenosus</name>
    <dbReference type="NCBI Taxonomy" id="2682096"/>
    <lineage>
        <taxon>Bacteria</taxon>
        <taxon>Pseudomonadati</taxon>
        <taxon>Pseudomonadota</taxon>
        <taxon>Alphaproteobacteria</taxon>
        <taxon>Hyphomicrobiales</taxon>
        <taxon>Phyllobacteriaceae</taxon>
        <taxon>Nitratireductor</taxon>
    </lineage>
</organism>
<dbReference type="PANTHER" id="PTHR33164:SF95">
    <property type="entry name" value="TRANSCRIPTIONAL REGULATOR"/>
    <property type="match status" value="1"/>
</dbReference>
<dbReference type="Gene3D" id="1.10.10.10">
    <property type="entry name" value="Winged helix-like DNA-binding domain superfamily/Winged helix DNA-binding domain"/>
    <property type="match status" value="1"/>
</dbReference>
<dbReference type="EMBL" id="WPHG01000003">
    <property type="protein sequence ID" value="MVA98375.1"/>
    <property type="molecule type" value="Genomic_DNA"/>
</dbReference>
<dbReference type="AlphaFoldDB" id="A0A844QGH2"/>
<dbReference type="RefSeq" id="WP_156713320.1">
    <property type="nucleotide sequence ID" value="NZ_WPHG01000003.1"/>
</dbReference>
<accession>A0A844QGH2</accession>
<evidence type="ECO:0000313" key="2">
    <source>
        <dbReference type="EMBL" id="MVA98375.1"/>
    </source>
</evidence>
<dbReference type="Proteomes" id="UP000463224">
    <property type="component" value="Unassembled WGS sequence"/>
</dbReference>
<name>A0A844QGH2_9HYPH</name>
<dbReference type="GO" id="GO:0003700">
    <property type="term" value="F:DNA-binding transcription factor activity"/>
    <property type="evidence" value="ECO:0007669"/>
    <property type="project" value="InterPro"/>
</dbReference>